<comment type="caution">
    <text evidence="1">The sequence shown here is derived from an EMBL/GenBank/DDBJ whole genome shotgun (WGS) entry which is preliminary data.</text>
</comment>
<name>A0ABD3WPJ1_SINWO</name>
<dbReference type="Proteomes" id="UP001634394">
    <property type="component" value="Unassembled WGS sequence"/>
</dbReference>
<evidence type="ECO:0000313" key="2">
    <source>
        <dbReference type="Proteomes" id="UP001634394"/>
    </source>
</evidence>
<accession>A0ABD3WPJ1</accession>
<organism evidence="1 2">
    <name type="scientific">Sinanodonta woodiana</name>
    <name type="common">Chinese pond mussel</name>
    <name type="synonym">Anodonta woodiana</name>
    <dbReference type="NCBI Taxonomy" id="1069815"/>
    <lineage>
        <taxon>Eukaryota</taxon>
        <taxon>Metazoa</taxon>
        <taxon>Spiralia</taxon>
        <taxon>Lophotrochozoa</taxon>
        <taxon>Mollusca</taxon>
        <taxon>Bivalvia</taxon>
        <taxon>Autobranchia</taxon>
        <taxon>Heteroconchia</taxon>
        <taxon>Palaeoheterodonta</taxon>
        <taxon>Unionida</taxon>
        <taxon>Unionoidea</taxon>
        <taxon>Unionidae</taxon>
        <taxon>Unioninae</taxon>
        <taxon>Sinanodonta</taxon>
    </lineage>
</organism>
<proteinExistence type="predicted"/>
<dbReference type="EMBL" id="JBJQND010000006">
    <property type="protein sequence ID" value="KAL3875163.1"/>
    <property type="molecule type" value="Genomic_DNA"/>
</dbReference>
<protein>
    <submittedName>
        <fullName evidence="1">Uncharacterized protein</fullName>
    </submittedName>
</protein>
<feature type="non-terminal residue" evidence="1">
    <location>
        <position position="1"/>
    </location>
</feature>
<gene>
    <name evidence="1" type="ORF">ACJMK2_038091</name>
</gene>
<keyword evidence="2" id="KW-1185">Reference proteome</keyword>
<dbReference type="AlphaFoldDB" id="A0ABD3WPJ1"/>
<evidence type="ECO:0000313" key="1">
    <source>
        <dbReference type="EMBL" id="KAL3875163.1"/>
    </source>
</evidence>
<sequence length="60" mass="6696">IPQVVILTKVDNVCPLVMKDLSVIFYSTDISSLVEETAVKFGLPRRNVLPLKKLRKGICP</sequence>
<reference evidence="1 2" key="1">
    <citation type="submission" date="2024-11" db="EMBL/GenBank/DDBJ databases">
        <title>Chromosome-level genome assembly of the freshwater bivalve Anodonta woodiana.</title>
        <authorList>
            <person name="Chen X."/>
        </authorList>
    </citation>
    <scope>NUCLEOTIDE SEQUENCE [LARGE SCALE GENOMIC DNA]</scope>
    <source>
        <strain evidence="1">MN2024</strain>
        <tissue evidence="1">Gills</tissue>
    </source>
</reference>